<evidence type="ECO:0000313" key="5">
    <source>
        <dbReference type="Proteomes" id="UP000799118"/>
    </source>
</evidence>
<proteinExistence type="predicted"/>
<dbReference type="GO" id="GO:0003677">
    <property type="term" value="F:DNA binding"/>
    <property type="evidence" value="ECO:0007669"/>
    <property type="project" value="InterPro"/>
</dbReference>
<keyword evidence="1" id="KW-0539">Nucleus</keyword>
<name>A0A6A4H044_9AGAR</name>
<feature type="region of interest" description="Disordered" evidence="2">
    <location>
        <begin position="473"/>
        <end position="503"/>
    </location>
</feature>
<protein>
    <recommendedName>
        <fullName evidence="3">Xylanolytic transcriptional activator regulatory domain-containing protein</fullName>
    </recommendedName>
</protein>
<dbReference type="OrthoDB" id="4456959at2759"/>
<dbReference type="CDD" id="cd12148">
    <property type="entry name" value="fungal_TF_MHR"/>
    <property type="match status" value="1"/>
</dbReference>
<evidence type="ECO:0000259" key="3">
    <source>
        <dbReference type="Pfam" id="PF04082"/>
    </source>
</evidence>
<dbReference type="Proteomes" id="UP000799118">
    <property type="component" value="Unassembled WGS sequence"/>
</dbReference>
<dbReference type="Pfam" id="PF04082">
    <property type="entry name" value="Fungal_trans"/>
    <property type="match status" value="1"/>
</dbReference>
<dbReference type="InterPro" id="IPR007219">
    <property type="entry name" value="XnlR_reg_dom"/>
</dbReference>
<accession>A0A6A4H044</accession>
<sequence>MAKTKILIKEEMLGERLHIRPGNTTRRMEFWTLHPWERVPKHLQRPLTFPEDDLLQSLCDLYFIHIHPYIPLMYQTQFERAISDGLHLQDRKFGLVVLGVCAVASKFSDDPRNLVNGTSNEHSLGWRWYEQTSFLQGSFLEPPSLYDLQSCCLSALYLMGHPSQIQYMGLHRKKKRRPGLERSSAKRTVQSELCTRVFWVLLNFGELSPGSFNVLILAFGRPRATTSDDFDLEFPIECDEIYWETRIQRRLLLSFFIFHCKLLEIAGLHNELIVFQKLVFRQQYPKFWKKIGNVTSNWEQKAVIELDSALNEWFSSVPEHLKWDPNRENNLFFRQSSILHTVFYWARLQVHGLFVHARPGQSNHILRQPSNSPSLAICCNAARCCIRILDIQHRLHMQHHIMFLSPAFSCAIILYLQATRRRQFTDVSKDLQDVYRCLQIISFYDKRYQAAGRINDVLSSIVSLGDYQRFQHSNGSPFDATPESQQHEHSGSDETAPTYADGVDYSGFDPSVSNLDSSNNTPFSFDSTSSYGPADLGSNGATLRNPEYWPMGSAPSGLASEPADDWPSFMALVDEVLHSVGNDVEMQ</sequence>
<evidence type="ECO:0000256" key="2">
    <source>
        <dbReference type="SAM" id="MobiDB-lite"/>
    </source>
</evidence>
<keyword evidence="5" id="KW-1185">Reference proteome</keyword>
<dbReference type="AlphaFoldDB" id="A0A6A4H044"/>
<dbReference type="InterPro" id="IPR050987">
    <property type="entry name" value="AtrR-like"/>
</dbReference>
<dbReference type="PANTHER" id="PTHR46910:SF38">
    <property type="entry name" value="ZN(2)-C6 FUNGAL-TYPE DOMAIN-CONTAINING PROTEIN"/>
    <property type="match status" value="1"/>
</dbReference>
<dbReference type="GO" id="GO:0003700">
    <property type="term" value="F:DNA-binding transcription factor activity"/>
    <property type="evidence" value="ECO:0007669"/>
    <property type="project" value="InterPro"/>
</dbReference>
<dbReference type="GO" id="GO:0008270">
    <property type="term" value="F:zinc ion binding"/>
    <property type="evidence" value="ECO:0007669"/>
    <property type="project" value="InterPro"/>
</dbReference>
<feature type="domain" description="Xylanolytic transcriptional activator regulatory" evidence="3">
    <location>
        <begin position="60"/>
        <end position="314"/>
    </location>
</feature>
<evidence type="ECO:0000313" key="4">
    <source>
        <dbReference type="EMBL" id="KAE9391093.1"/>
    </source>
</evidence>
<dbReference type="GO" id="GO:0006351">
    <property type="term" value="P:DNA-templated transcription"/>
    <property type="evidence" value="ECO:0007669"/>
    <property type="project" value="InterPro"/>
</dbReference>
<dbReference type="EMBL" id="ML769636">
    <property type="protein sequence ID" value="KAE9391093.1"/>
    <property type="molecule type" value="Genomic_DNA"/>
</dbReference>
<dbReference type="PANTHER" id="PTHR46910">
    <property type="entry name" value="TRANSCRIPTION FACTOR PDR1"/>
    <property type="match status" value="1"/>
</dbReference>
<gene>
    <name evidence="4" type="ORF">BT96DRAFT_925475</name>
</gene>
<reference evidence="4" key="1">
    <citation type="journal article" date="2019" name="Environ. Microbiol.">
        <title>Fungal ecological strategies reflected in gene transcription - a case study of two litter decomposers.</title>
        <authorList>
            <person name="Barbi F."/>
            <person name="Kohler A."/>
            <person name="Barry K."/>
            <person name="Baskaran P."/>
            <person name="Daum C."/>
            <person name="Fauchery L."/>
            <person name="Ihrmark K."/>
            <person name="Kuo A."/>
            <person name="LaButti K."/>
            <person name="Lipzen A."/>
            <person name="Morin E."/>
            <person name="Grigoriev I.V."/>
            <person name="Henrissat B."/>
            <person name="Lindahl B."/>
            <person name="Martin F."/>
        </authorList>
    </citation>
    <scope>NUCLEOTIDE SEQUENCE</scope>
    <source>
        <strain evidence="4">JB14</strain>
    </source>
</reference>
<organism evidence="4 5">
    <name type="scientific">Gymnopus androsaceus JB14</name>
    <dbReference type="NCBI Taxonomy" id="1447944"/>
    <lineage>
        <taxon>Eukaryota</taxon>
        <taxon>Fungi</taxon>
        <taxon>Dikarya</taxon>
        <taxon>Basidiomycota</taxon>
        <taxon>Agaricomycotina</taxon>
        <taxon>Agaricomycetes</taxon>
        <taxon>Agaricomycetidae</taxon>
        <taxon>Agaricales</taxon>
        <taxon>Marasmiineae</taxon>
        <taxon>Omphalotaceae</taxon>
        <taxon>Gymnopus</taxon>
    </lineage>
</organism>
<evidence type="ECO:0000256" key="1">
    <source>
        <dbReference type="ARBA" id="ARBA00023242"/>
    </source>
</evidence>